<organism evidence="2">
    <name type="scientific">freshwater metagenome</name>
    <dbReference type="NCBI Taxonomy" id="449393"/>
    <lineage>
        <taxon>unclassified sequences</taxon>
        <taxon>metagenomes</taxon>
        <taxon>ecological metagenomes</taxon>
    </lineage>
</organism>
<feature type="compositionally biased region" description="Basic and acidic residues" evidence="1">
    <location>
        <begin position="169"/>
        <end position="179"/>
    </location>
</feature>
<proteinExistence type="predicted"/>
<name>A0A6J7VKH5_9ZZZZ</name>
<accession>A0A6J7VKH5</accession>
<feature type="compositionally biased region" description="Polar residues" evidence="1">
    <location>
        <begin position="156"/>
        <end position="168"/>
    </location>
</feature>
<dbReference type="EMBL" id="CAFBRD010000206">
    <property type="protein sequence ID" value="CAB5078921.1"/>
    <property type="molecule type" value="Genomic_DNA"/>
</dbReference>
<feature type="compositionally biased region" description="Polar residues" evidence="1">
    <location>
        <begin position="218"/>
        <end position="231"/>
    </location>
</feature>
<feature type="region of interest" description="Disordered" evidence="1">
    <location>
        <begin position="156"/>
        <end position="231"/>
    </location>
</feature>
<evidence type="ECO:0000256" key="1">
    <source>
        <dbReference type="SAM" id="MobiDB-lite"/>
    </source>
</evidence>
<evidence type="ECO:0000313" key="2">
    <source>
        <dbReference type="EMBL" id="CAB5078921.1"/>
    </source>
</evidence>
<dbReference type="AlphaFoldDB" id="A0A6J7VKH5"/>
<reference evidence="2" key="1">
    <citation type="submission" date="2020-05" db="EMBL/GenBank/DDBJ databases">
        <authorList>
            <person name="Chiriac C."/>
            <person name="Salcher M."/>
            <person name="Ghai R."/>
            <person name="Kavagutti S V."/>
        </authorList>
    </citation>
    <scope>NUCLEOTIDE SEQUENCE</scope>
</reference>
<gene>
    <name evidence="2" type="ORF">UFOPK4371_02080</name>
</gene>
<protein>
    <submittedName>
        <fullName evidence="2">Unannotated protein</fullName>
    </submittedName>
</protein>
<sequence length="231" mass="25974">MRNGPDKPTLHANKYDTNAGKHCGGCRQSESIAIVRQQRERCFEATERHNTNKRHNNQANDLGSTIGRCVIGILVMKRTMGRFDNAWPIKGRFGSDVFGIGKRRSELGFAQRHLISTSKRMTLHAACRFWKSFECNQCVDCGDRCRNKERNLRTTKSSKCSYGGTSNEAHTERRTDEAHVSSTLTSGRNVSDCGLRDRYRCTGNAIDDSTEKEHPQRSSETGNQRTNGGAE</sequence>
<feature type="compositionally biased region" description="Polar residues" evidence="1">
    <location>
        <begin position="180"/>
        <end position="189"/>
    </location>
</feature>